<dbReference type="InterPro" id="IPR000582">
    <property type="entry name" value="Acyl-CoA-binding_protein"/>
</dbReference>
<dbReference type="Gene3D" id="1.20.80.10">
    <property type="match status" value="1"/>
</dbReference>
<dbReference type="Proteomes" id="UP001605036">
    <property type="component" value="Unassembled WGS sequence"/>
</dbReference>
<dbReference type="InterPro" id="IPR035984">
    <property type="entry name" value="Acyl-CoA-binding_sf"/>
</dbReference>
<sequence>MADWQEAVQASVIALIFAFMVAKLVSVVMSFRGENLRVERGSIEGALLSEASEAEELLGEESDSSSSDHEANLPEIEQSEDFAAPVGEGKKQEITLKDLGAEELGLSDVEALEHKNSLRSGESVVHSFVEEQFVQEKEPLREDKGSGTSFVQPEAFVKEKEFKGTDHIVEKEVVRPEVTDRPRNEEEGKAERNSGALAELSDLDDWEGVESSELEELFGAAATFVATQAVGPGLKVSNEDQLLLYGLYKCATEGPCRTAQPPAYRMSARAKWNAWQNLGDIGPEEAMNRYIALVSKMSPDWNNALPKGEDQGQSTSDAGDAVQRGGMGGPVFSSLMMNEEGGEEQGILEPIHVCAREGDLAGLTQQVENGTAVNLQDSDGRTALHWAADRGHLSAIELLIKKGAEIHSKDVEGQTALHYAVTCEQEEIAKYLISAGANPATPDNDGVTPLNSRPPHWTWMRSIS</sequence>
<feature type="region of interest" description="Disordered" evidence="6">
    <location>
        <begin position="303"/>
        <end position="331"/>
    </location>
</feature>
<evidence type="ECO:0000256" key="2">
    <source>
        <dbReference type="ARBA" id="ARBA00022737"/>
    </source>
</evidence>
<evidence type="ECO:0000256" key="3">
    <source>
        <dbReference type="ARBA" id="ARBA00023043"/>
    </source>
</evidence>
<dbReference type="Pfam" id="PF12796">
    <property type="entry name" value="Ank_2"/>
    <property type="match status" value="1"/>
</dbReference>
<evidence type="ECO:0000256" key="7">
    <source>
        <dbReference type="SAM" id="Phobius"/>
    </source>
</evidence>
<feature type="region of interest" description="Disordered" evidence="6">
    <location>
        <begin position="174"/>
        <end position="196"/>
    </location>
</feature>
<evidence type="ECO:0000256" key="1">
    <source>
        <dbReference type="ARBA" id="ARBA00005567"/>
    </source>
</evidence>
<dbReference type="InterPro" id="IPR036770">
    <property type="entry name" value="Ankyrin_rpt-contain_sf"/>
</dbReference>
<dbReference type="PROSITE" id="PS51228">
    <property type="entry name" value="ACB_2"/>
    <property type="match status" value="1"/>
</dbReference>
<dbReference type="SMART" id="SM00248">
    <property type="entry name" value="ANK"/>
    <property type="match status" value="2"/>
</dbReference>
<feature type="compositionally biased region" description="Acidic residues" evidence="6">
    <location>
        <begin position="53"/>
        <end position="63"/>
    </location>
</feature>
<dbReference type="SUPFAM" id="SSF48403">
    <property type="entry name" value="Ankyrin repeat"/>
    <property type="match status" value="1"/>
</dbReference>
<comment type="caution">
    <text evidence="9">The sequence shown here is derived from an EMBL/GenBank/DDBJ whole genome shotgun (WGS) entry which is preliminary data.</text>
</comment>
<feature type="domain" description="ACB" evidence="8">
    <location>
        <begin position="214"/>
        <end position="303"/>
    </location>
</feature>
<reference evidence="9 10" key="1">
    <citation type="submission" date="2024-09" db="EMBL/GenBank/DDBJ databases">
        <title>Chromosome-scale assembly of Riccia fluitans.</title>
        <authorList>
            <person name="Paukszto L."/>
            <person name="Sawicki J."/>
            <person name="Karawczyk K."/>
            <person name="Piernik-Szablinska J."/>
            <person name="Szczecinska M."/>
            <person name="Mazdziarz M."/>
        </authorList>
    </citation>
    <scope>NUCLEOTIDE SEQUENCE [LARGE SCALE GENOMIC DNA]</scope>
    <source>
        <strain evidence="9">Rf_01</strain>
        <tissue evidence="9">Aerial parts of the thallus</tissue>
    </source>
</reference>
<dbReference type="PRINTS" id="PR00689">
    <property type="entry name" value="ACOABINDINGP"/>
</dbReference>
<keyword evidence="2" id="KW-0677">Repeat</keyword>
<dbReference type="PRINTS" id="PR01415">
    <property type="entry name" value="ANKYRIN"/>
</dbReference>
<feature type="region of interest" description="Disordered" evidence="6">
    <location>
        <begin position="53"/>
        <end position="85"/>
    </location>
</feature>
<evidence type="ECO:0000313" key="9">
    <source>
        <dbReference type="EMBL" id="KAL2644353.1"/>
    </source>
</evidence>
<dbReference type="SUPFAM" id="SSF47027">
    <property type="entry name" value="Acyl-CoA binding protein"/>
    <property type="match status" value="1"/>
</dbReference>
<dbReference type="InterPro" id="IPR014352">
    <property type="entry name" value="FERM/acyl-CoA-bd_prot_sf"/>
</dbReference>
<keyword evidence="7" id="KW-0472">Membrane</keyword>
<keyword evidence="3 5" id="KW-0040">ANK repeat</keyword>
<name>A0ABD1Z972_9MARC</name>
<dbReference type="Gene3D" id="1.25.40.20">
    <property type="entry name" value="Ankyrin repeat-containing domain"/>
    <property type="match status" value="2"/>
</dbReference>
<organism evidence="9 10">
    <name type="scientific">Riccia fluitans</name>
    <dbReference type="NCBI Taxonomy" id="41844"/>
    <lineage>
        <taxon>Eukaryota</taxon>
        <taxon>Viridiplantae</taxon>
        <taxon>Streptophyta</taxon>
        <taxon>Embryophyta</taxon>
        <taxon>Marchantiophyta</taxon>
        <taxon>Marchantiopsida</taxon>
        <taxon>Marchantiidae</taxon>
        <taxon>Marchantiales</taxon>
        <taxon>Ricciaceae</taxon>
        <taxon>Riccia</taxon>
    </lineage>
</organism>
<evidence type="ECO:0000256" key="5">
    <source>
        <dbReference type="PROSITE-ProRule" id="PRU00023"/>
    </source>
</evidence>
<evidence type="ECO:0000313" key="10">
    <source>
        <dbReference type="Proteomes" id="UP001605036"/>
    </source>
</evidence>
<accession>A0ABD1Z972</accession>
<keyword evidence="7" id="KW-0812">Transmembrane</keyword>
<feature type="transmembrane region" description="Helical" evidence="7">
    <location>
        <begin position="12"/>
        <end position="31"/>
    </location>
</feature>
<dbReference type="InterPro" id="IPR002110">
    <property type="entry name" value="Ankyrin_rpt"/>
</dbReference>
<dbReference type="AlphaFoldDB" id="A0ABD1Z972"/>
<evidence type="ECO:0000259" key="8">
    <source>
        <dbReference type="PROSITE" id="PS51228"/>
    </source>
</evidence>
<dbReference type="PANTHER" id="PTHR24119">
    <property type="entry name" value="ACYL-COA-BINDING DOMAIN-CONTAINING PROTEIN 6"/>
    <property type="match status" value="1"/>
</dbReference>
<proteinExistence type="inferred from homology"/>
<evidence type="ECO:0000256" key="6">
    <source>
        <dbReference type="SAM" id="MobiDB-lite"/>
    </source>
</evidence>
<dbReference type="GO" id="GO:0000062">
    <property type="term" value="F:fatty-acyl-CoA binding"/>
    <property type="evidence" value="ECO:0007669"/>
    <property type="project" value="UniProtKB-ARBA"/>
</dbReference>
<protein>
    <recommendedName>
        <fullName evidence="8">ACB domain-containing protein</fullName>
    </recommendedName>
</protein>
<keyword evidence="4" id="KW-0446">Lipid-binding</keyword>
<dbReference type="PROSITE" id="PS50297">
    <property type="entry name" value="ANK_REP_REGION"/>
    <property type="match status" value="2"/>
</dbReference>
<dbReference type="PANTHER" id="PTHR24119:SF0">
    <property type="entry name" value="ACYL-COA-BINDING DOMAIN-CONTAINING PROTEIN 6"/>
    <property type="match status" value="1"/>
</dbReference>
<gene>
    <name evidence="9" type="ORF">R1flu_011940</name>
</gene>
<keyword evidence="7" id="KW-1133">Transmembrane helix</keyword>
<dbReference type="Pfam" id="PF00887">
    <property type="entry name" value="ACBP"/>
    <property type="match status" value="1"/>
</dbReference>
<feature type="repeat" description="ANK" evidence="5">
    <location>
        <begin position="412"/>
        <end position="444"/>
    </location>
</feature>
<feature type="repeat" description="ANK" evidence="5">
    <location>
        <begin position="379"/>
        <end position="411"/>
    </location>
</feature>
<dbReference type="PROSITE" id="PS50088">
    <property type="entry name" value="ANK_REPEAT"/>
    <property type="match status" value="2"/>
</dbReference>
<feature type="compositionally biased region" description="Basic and acidic residues" evidence="6">
    <location>
        <begin position="174"/>
        <end position="192"/>
    </location>
</feature>
<evidence type="ECO:0000256" key="4">
    <source>
        <dbReference type="ARBA" id="ARBA00023121"/>
    </source>
</evidence>
<keyword evidence="10" id="KW-1185">Reference proteome</keyword>
<dbReference type="EMBL" id="JBHFFA010000002">
    <property type="protein sequence ID" value="KAL2644353.1"/>
    <property type="molecule type" value="Genomic_DNA"/>
</dbReference>
<comment type="similarity">
    <text evidence="1">Belongs to the ACBP family.</text>
</comment>